<comment type="caution">
    <text evidence="3">The sequence shown here is derived from an EMBL/GenBank/DDBJ whole genome shotgun (WGS) entry which is preliminary data.</text>
</comment>
<feature type="chain" id="PRO_5007566094" description="PEGA domain-containing protein" evidence="2">
    <location>
        <begin position="30"/>
        <end position="344"/>
    </location>
</feature>
<feature type="transmembrane region" description="Helical" evidence="1">
    <location>
        <begin position="294"/>
        <end position="314"/>
    </location>
</feature>
<evidence type="ECO:0000256" key="2">
    <source>
        <dbReference type="SAM" id="SignalP"/>
    </source>
</evidence>
<dbReference type="SUPFAM" id="SSF48452">
    <property type="entry name" value="TPR-like"/>
    <property type="match status" value="1"/>
</dbReference>
<evidence type="ECO:0000256" key="1">
    <source>
        <dbReference type="SAM" id="Phobius"/>
    </source>
</evidence>
<protein>
    <recommendedName>
        <fullName evidence="5">PEGA domain-containing protein</fullName>
    </recommendedName>
</protein>
<dbReference type="InterPro" id="IPR011990">
    <property type="entry name" value="TPR-like_helical_dom_sf"/>
</dbReference>
<dbReference type="Gene3D" id="1.25.40.10">
    <property type="entry name" value="Tetratricopeptide repeat domain"/>
    <property type="match status" value="1"/>
</dbReference>
<dbReference type="EMBL" id="JELY01000813">
    <property type="protein sequence ID" value="KYF58001.1"/>
    <property type="molecule type" value="Genomic_DNA"/>
</dbReference>
<proteinExistence type="predicted"/>
<feature type="transmembrane region" description="Helical" evidence="1">
    <location>
        <begin position="237"/>
        <end position="259"/>
    </location>
</feature>
<evidence type="ECO:0008006" key="5">
    <source>
        <dbReference type="Google" id="ProtNLM"/>
    </source>
</evidence>
<reference evidence="3 4" key="1">
    <citation type="submission" date="2014-02" db="EMBL/GenBank/DDBJ databases">
        <title>The small core and large imbalanced accessory genome model reveals a collaborative survival strategy of Sorangium cellulosum strains in nature.</title>
        <authorList>
            <person name="Han K."/>
            <person name="Peng R."/>
            <person name="Blom J."/>
            <person name="Li Y.-Z."/>
        </authorList>
    </citation>
    <scope>NUCLEOTIDE SEQUENCE [LARGE SCALE GENOMIC DNA]</scope>
    <source>
        <strain evidence="3 4">So0157-25</strain>
    </source>
</reference>
<dbReference type="AlphaFoldDB" id="A0A150PQH0"/>
<dbReference type="Proteomes" id="UP000075420">
    <property type="component" value="Unassembled WGS sequence"/>
</dbReference>
<gene>
    <name evidence="3" type="ORF">BE08_41405</name>
</gene>
<sequence>MRSRPWLRALLFGAASCLCLCTHPGPAAAADDAASTPAPDAVEKAQSLFKKGAVLFESRRYALALEQFRASYAAVASPNSRLYIARCLAELGDLTEAYLEFDRVAEEAAARAKTEERYAQTEQTAHLERDEIARKIALLTVTVARPESATSLTIAGKEVPRERWGKPYPVRPGKAEVVLRTQVTSIPQTVELSAGEAKTLPIDADPSAPDGDAGLLDEGAIPPAAAAPSPRAHLRPYAYAAGGVGVAGLGVFTIAGLMANSTYSDLAETCRGPCPVDRQDDVDAGKTQKTVANVGLVVGAIGLVTGTTLFILSFTGGGAGEPQRSATSPELLVAPGYVGLRGAF</sequence>
<keyword evidence="1" id="KW-0812">Transmembrane</keyword>
<evidence type="ECO:0000313" key="3">
    <source>
        <dbReference type="EMBL" id="KYF58001.1"/>
    </source>
</evidence>
<keyword evidence="1" id="KW-0472">Membrane</keyword>
<keyword evidence="1" id="KW-1133">Transmembrane helix</keyword>
<organism evidence="3 4">
    <name type="scientific">Sorangium cellulosum</name>
    <name type="common">Polyangium cellulosum</name>
    <dbReference type="NCBI Taxonomy" id="56"/>
    <lineage>
        <taxon>Bacteria</taxon>
        <taxon>Pseudomonadati</taxon>
        <taxon>Myxococcota</taxon>
        <taxon>Polyangia</taxon>
        <taxon>Polyangiales</taxon>
        <taxon>Polyangiaceae</taxon>
        <taxon>Sorangium</taxon>
    </lineage>
</organism>
<name>A0A150PQH0_SORCE</name>
<keyword evidence="2" id="KW-0732">Signal</keyword>
<accession>A0A150PQH0</accession>
<feature type="signal peptide" evidence="2">
    <location>
        <begin position="1"/>
        <end position="29"/>
    </location>
</feature>
<evidence type="ECO:0000313" key="4">
    <source>
        <dbReference type="Proteomes" id="UP000075420"/>
    </source>
</evidence>